<name>A0A4Z1IK93_9HELO</name>
<feature type="compositionally biased region" description="Polar residues" evidence="1">
    <location>
        <begin position="107"/>
        <end position="119"/>
    </location>
</feature>
<keyword evidence="3" id="KW-1185">Reference proteome</keyword>
<feature type="region of interest" description="Disordered" evidence="1">
    <location>
        <begin position="70"/>
        <end position="295"/>
    </location>
</feature>
<gene>
    <name evidence="2" type="ORF">BELL_1181g00020</name>
</gene>
<accession>A0A4Z1IK93</accession>
<feature type="compositionally biased region" description="Basic and acidic residues" evidence="1">
    <location>
        <begin position="70"/>
        <end position="81"/>
    </location>
</feature>
<dbReference type="Proteomes" id="UP000297229">
    <property type="component" value="Unassembled WGS sequence"/>
</dbReference>
<dbReference type="EMBL" id="PQXM01001179">
    <property type="protein sequence ID" value="TGO60924.1"/>
    <property type="molecule type" value="Genomic_DNA"/>
</dbReference>
<feature type="compositionally biased region" description="Basic and acidic residues" evidence="1">
    <location>
        <begin position="16"/>
        <end position="34"/>
    </location>
</feature>
<evidence type="ECO:0000313" key="2">
    <source>
        <dbReference type="EMBL" id="TGO60924.1"/>
    </source>
</evidence>
<feature type="compositionally biased region" description="Polar residues" evidence="1">
    <location>
        <begin position="1"/>
        <end position="13"/>
    </location>
</feature>
<feature type="compositionally biased region" description="Basic and acidic residues" evidence="1">
    <location>
        <begin position="188"/>
        <end position="200"/>
    </location>
</feature>
<organism evidence="2 3">
    <name type="scientific">Botrytis elliptica</name>
    <dbReference type="NCBI Taxonomy" id="278938"/>
    <lineage>
        <taxon>Eukaryota</taxon>
        <taxon>Fungi</taxon>
        <taxon>Dikarya</taxon>
        <taxon>Ascomycota</taxon>
        <taxon>Pezizomycotina</taxon>
        <taxon>Leotiomycetes</taxon>
        <taxon>Helotiales</taxon>
        <taxon>Sclerotiniaceae</taxon>
        <taxon>Botrytis</taxon>
    </lineage>
</organism>
<feature type="compositionally biased region" description="Polar residues" evidence="1">
    <location>
        <begin position="233"/>
        <end position="250"/>
    </location>
</feature>
<feature type="compositionally biased region" description="Basic and acidic residues" evidence="1">
    <location>
        <begin position="279"/>
        <end position="295"/>
    </location>
</feature>
<feature type="compositionally biased region" description="Polar residues" evidence="1">
    <location>
        <begin position="83"/>
        <end position="98"/>
    </location>
</feature>
<reference evidence="2 3" key="1">
    <citation type="submission" date="2017-12" db="EMBL/GenBank/DDBJ databases">
        <title>Comparative genomics of Botrytis spp.</title>
        <authorList>
            <person name="Valero-Jimenez C.A."/>
            <person name="Tapia P."/>
            <person name="Veloso J."/>
            <person name="Silva-Moreno E."/>
            <person name="Staats M."/>
            <person name="Valdes J.H."/>
            <person name="Van Kan J.A.L."/>
        </authorList>
    </citation>
    <scope>NUCLEOTIDE SEQUENCE [LARGE SCALE GENOMIC DNA]</scope>
    <source>
        <strain evidence="2 3">Be9601</strain>
    </source>
</reference>
<sequence length="295" mass="33380">MRTNSAGFQQQIRAPSGEKRREKPKDIKSEHPEDPIYTSAQDLEPILQHPQPNWNQYTVTKISEGFDRINLEASRENEADHQSGANEYSATGRNTPLRQRSLPKPKVTSTLAPPKNHNNYGLKRKPITKEPAKKSDFTLLSQIEHGNFLATGANPGFQPPPKATKPSHPGQKYKTSDIQKKSSNSHRVHSDVASDFNDSRKRTRGQNQGIIIPKTRENPALPPRNVHEKKDGSSTFWQRPQLSRQKPVSRQNRRPMATDKQDSRQVPGSRSHTNQGNGKHIEAESKRMKDYSLIV</sequence>
<evidence type="ECO:0000256" key="1">
    <source>
        <dbReference type="SAM" id="MobiDB-lite"/>
    </source>
</evidence>
<dbReference type="AlphaFoldDB" id="A0A4Z1IK93"/>
<proteinExistence type="predicted"/>
<evidence type="ECO:0000313" key="3">
    <source>
        <dbReference type="Proteomes" id="UP000297229"/>
    </source>
</evidence>
<protein>
    <submittedName>
        <fullName evidence="2">Uncharacterized protein</fullName>
    </submittedName>
</protein>
<feature type="region of interest" description="Disordered" evidence="1">
    <location>
        <begin position="1"/>
        <end position="55"/>
    </location>
</feature>
<feature type="compositionally biased region" description="Basic and acidic residues" evidence="1">
    <location>
        <begin position="127"/>
        <end position="136"/>
    </location>
</feature>
<comment type="caution">
    <text evidence="2">The sequence shown here is derived from an EMBL/GenBank/DDBJ whole genome shotgun (WGS) entry which is preliminary data.</text>
</comment>
<feature type="compositionally biased region" description="Polar residues" evidence="1">
    <location>
        <begin position="264"/>
        <end position="277"/>
    </location>
</feature>